<evidence type="ECO:0000256" key="2">
    <source>
        <dbReference type="ARBA" id="ARBA00022475"/>
    </source>
</evidence>
<dbReference type="Proteomes" id="UP000284177">
    <property type="component" value="Unassembled WGS sequence"/>
</dbReference>
<keyword evidence="8 9" id="KW-0472">Membrane</keyword>
<gene>
    <name evidence="9" type="primary">lspA</name>
    <name evidence="12" type="ORF">BET03_00455</name>
</gene>
<evidence type="ECO:0000256" key="4">
    <source>
        <dbReference type="ARBA" id="ARBA00022692"/>
    </source>
</evidence>
<feature type="transmembrane region" description="Helical" evidence="9">
    <location>
        <begin position="125"/>
        <end position="146"/>
    </location>
</feature>
<protein>
    <recommendedName>
        <fullName evidence="9">Lipoprotein signal peptidase</fullName>
        <ecNumber evidence="9">3.4.23.36</ecNumber>
    </recommendedName>
    <alternativeName>
        <fullName evidence="9">Prolipoprotein signal peptidase</fullName>
    </alternativeName>
    <alternativeName>
        <fullName evidence="9">Signal peptidase II</fullName>
        <shortName evidence="9">SPase II</shortName>
    </alternativeName>
</protein>
<keyword evidence="7 9" id="KW-1133">Transmembrane helix</keyword>
<evidence type="ECO:0000256" key="5">
    <source>
        <dbReference type="ARBA" id="ARBA00022750"/>
    </source>
</evidence>
<dbReference type="RefSeq" id="WP_120166123.1">
    <property type="nucleotide sequence ID" value="NZ_MCIB01000001.1"/>
</dbReference>
<dbReference type="Pfam" id="PF01252">
    <property type="entry name" value="Peptidase_A8"/>
    <property type="match status" value="1"/>
</dbReference>
<comment type="catalytic activity">
    <reaction evidence="9 10">
        <text>Release of signal peptides from bacterial membrane prolipoproteins. Hydrolyzes -Xaa-Yaa-Zaa-|-(S,diacylglyceryl)Cys-, in which Xaa is hydrophobic (preferably Leu), and Yaa (Ala or Ser) and Zaa (Gly or Ala) have small, neutral side chains.</text>
        <dbReference type="EC" id="3.4.23.36"/>
    </reaction>
</comment>
<dbReference type="GO" id="GO:0005886">
    <property type="term" value="C:plasma membrane"/>
    <property type="evidence" value="ECO:0007669"/>
    <property type="project" value="UniProtKB-SubCell"/>
</dbReference>
<dbReference type="InterPro" id="IPR001872">
    <property type="entry name" value="Peptidase_A8"/>
</dbReference>
<dbReference type="GO" id="GO:0006508">
    <property type="term" value="P:proteolysis"/>
    <property type="evidence" value="ECO:0007669"/>
    <property type="project" value="UniProtKB-KW"/>
</dbReference>
<dbReference type="PANTHER" id="PTHR33695:SF1">
    <property type="entry name" value="LIPOPROTEIN SIGNAL PEPTIDASE"/>
    <property type="match status" value="1"/>
</dbReference>
<dbReference type="UniPathway" id="UPA00665"/>
<keyword evidence="4 9" id="KW-0812">Transmembrane</keyword>
<dbReference type="PROSITE" id="PS00855">
    <property type="entry name" value="SPASE_II"/>
    <property type="match status" value="1"/>
</dbReference>
<dbReference type="PANTHER" id="PTHR33695">
    <property type="entry name" value="LIPOPROTEIN SIGNAL PEPTIDASE"/>
    <property type="match status" value="1"/>
</dbReference>
<reference evidence="12 13" key="1">
    <citation type="submission" date="2016-08" db="EMBL/GenBank/DDBJ databases">
        <title>Novel Firmicutes and Novel Genomes.</title>
        <authorList>
            <person name="Poppleton D.I."/>
            <person name="Gribaldo S."/>
        </authorList>
    </citation>
    <scope>NUCLEOTIDE SEQUENCE [LARGE SCALE GENOMIC DNA]</scope>
    <source>
        <strain evidence="12 13">CTT3</strain>
    </source>
</reference>
<keyword evidence="6 9" id="KW-0378">Hydrolase</keyword>
<keyword evidence="3 9" id="KW-0645">Protease</keyword>
<evidence type="ECO:0000256" key="7">
    <source>
        <dbReference type="ARBA" id="ARBA00022989"/>
    </source>
</evidence>
<comment type="subcellular location">
    <subcellularLocation>
        <location evidence="9">Cell membrane</location>
        <topology evidence="9">Multi-pass membrane protein</topology>
    </subcellularLocation>
</comment>
<dbReference type="OrthoDB" id="9810259at2"/>
<evidence type="ECO:0000256" key="9">
    <source>
        <dbReference type="HAMAP-Rule" id="MF_00161"/>
    </source>
</evidence>
<dbReference type="GO" id="GO:0004190">
    <property type="term" value="F:aspartic-type endopeptidase activity"/>
    <property type="evidence" value="ECO:0007669"/>
    <property type="project" value="UniProtKB-UniRule"/>
</dbReference>
<evidence type="ECO:0000256" key="3">
    <source>
        <dbReference type="ARBA" id="ARBA00022670"/>
    </source>
</evidence>
<proteinExistence type="inferred from homology"/>
<comment type="function">
    <text evidence="9 10">This protein specifically catalyzes the removal of signal peptides from prolipoproteins.</text>
</comment>
<evidence type="ECO:0000256" key="10">
    <source>
        <dbReference type="RuleBase" id="RU000594"/>
    </source>
</evidence>
<sequence length="152" mass="17384">MLYFLSVLSIILIDQISKYYAVKLLKGSRPYVIIEKFLQFNYVENYGAAFGILQNKKLFFIITTSLILIGIIAYMIMNKNLTKLMKASLIMIIGGAIGNFIDRVRLGYVVDFIDVKFGTLYDYPVFNLADSFIVVATIIIVYLVLFNKHEIV</sequence>
<name>A0A419TA49_9FIRM</name>
<evidence type="ECO:0000313" key="13">
    <source>
        <dbReference type="Proteomes" id="UP000284177"/>
    </source>
</evidence>
<feature type="transmembrane region" description="Helical" evidence="9">
    <location>
        <begin position="58"/>
        <end position="77"/>
    </location>
</feature>
<evidence type="ECO:0000256" key="6">
    <source>
        <dbReference type="ARBA" id="ARBA00022801"/>
    </source>
</evidence>
<feature type="active site" evidence="9">
    <location>
        <position position="130"/>
    </location>
</feature>
<dbReference type="AlphaFoldDB" id="A0A419TA49"/>
<feature type="transmembrane region" description="Helical" evidence="9">
    <location>
        <begin position="84"/>
        <end position="101"/>
    </location>
</feature>
<dbReference type="PRINTS" id="PR00781">
    <property type="entry name" value="LIPOSIGPTASE"/>
</dbReference>
<evidence type="ECO:0000256" key="11">
    <source>
        <dbReference type="RuleBase" id="RU004181"/>
    </source>
</evidence>
<dbReference type="HAMAP" id="MF_00161">
    <property type="entry name" value="LspA"/>
    <property type="match status" value="1"/>
</dbReference>
<dbReference type="EMBL" id="MCIB01000001">
    <property type="protein sequence ID" value="RKD34338.1"/>
    <property type="molecule type" value="Genomic_DNA"/>
</dbReference>
<dbReference type="NCBIfam" id="TIGR00077">
    <property type="entry name" value="lspA"/>
    <property type="match status" value="1"/>
</dbReference>
<comment type="similarity">
    <text evidence="1 9 11">Belongs to the peptidase A8 family.</text>
</comment>
<evidence type="ECO:0000313" key="12">
    <source>
        <dbReference type="EMBL" id="RKD34338.1"/>
    </source>
</evidence>
<comment type="pathway">
    <text evidence="9">Protein modification; lipoprotein biosynthesis (signal peptide cleavage).</text>
</comment>
<comment type="caution">
    <text evidence="12">The sequence shown here is derived from an EMBL/GenBank/DDBJ whole genome shotgun (WGS) entry which is preliminary data.</text>
</comment>
<evidence type="ECO:0000256" key="1">
    <source>
        <dbReference type="ARBA" id="ARBA00006139"/>
    </source>
</evidence>
<keyword evidence="13" id="KW-1185">Reference proteome</keyword>
<feature type="active site" evidence="9">
    <location>
        <position position="111"/>
    </location>
</feature>
<accession>A0A419TA49</accession>
<comment type="caution">
    <text evidence="9">Lacks conserved residue(s) required for the propagation of feature annotation.</text>
</comment>
<organism evidence="12 13">
    <name type="scientific">Thermohalobacter berrensis</name>
    <dbReference type="NCBI Taxonomy" id="99594"/>
    <lineage>
        <taxon>Bacteria</taxon>
        <taxon>Bacillati</taxon>
        <taxon>Bacillota</taxon>
        <taxon>Tissierellia</taxon>
        <taxon>Tissierellales</taxon>
        <taxon>Thermohalobacteraceae</taxon>
        <taxon>Thermohalobacter</taxon>
    </lineage>
</organism>
<keyword evidence="5 9" id="KW-0064">Aspartyl protease</keyword>
<dbReference type="EC" id="3.4.23.36" evidence="9"/>
<keyword evidence="2 9" id="KW-1003">Cell membrane</keyword>
<evidence type="ECO:0000256" key="8">
    <source>
        <dbReference type="ARBA" id="ARBA00023136"/>
    </source>
</evidence>